<keyword evidence="3" id="KW-1185">Reference proteome</keyword>
<feature type="compositionally biased region" description="Low complexity" evidence="1">
    <location>
        <begin position="20"/>
        <end position="29"/>
    </location>
</feature>
<organism evidence="2 3">
    <name type="scientific">Ehrlichia sennetsu (strain ATCC VR-367 / Miyayama)</name>
    <name type="common">Neorickettsia sennetsu</name>
    <dbReference type="NCBI Taxonomy" id="222891"/>
    <lineage>
        <taxon>Bacteria</taxon>
        <taxon>Pseudomonadati</taxon>
        <taxon>Pseudomonadota</taxon>
        <taxon>Alphaproteobacteria</taxon>
        <taxon>Rickettsiales</taxon>
        <taxon>Anaplasmataceae</taxon>
        <taxon>Ehrlichia</taxon>
    </lineage>
</organism>
<evidence type="ECO:0000256" key="1">
    <source>
        <dbReference type="SAM" id="MobiDB-lite"/>
    </source>
</evidence>
<dbReference type="AlphaFoldDB" id="Q2GDG9"/>
<gene>
    <name evidence="2" type="ordered locus">NSE_0597</name>
</gene>
<evidence type="ECO:0000313" key="3">
    <source>
        <dbReference type="Proteomes" id="UP000001942"/>
    </source>
</evidence>
<dbReference type="EMBL" id="CP000237">
    <property type="protein sequence ID" value="ABD46358.1"/>
    <property type="molecule type" value="Genomic_DNA"/>
</dbReference>
<dbReference type="Proteomes" id="UP000001942">
    <property type="component" value="Chromosome"/>
</dbReference>
<dbReference type="HOGENOM" id="CLU_3202532_0_0_5"/>
<accession>Q2GDG9</accession>
<reference evidence="2 3" key="1">
    <citation type="journal article" date="2006" name="PLoS Genet.">
        <title>Comparative genomics of emerging human ehrlichiosis agents.</title>
        <authorList>
            <person name="Dunning Hotopp J.C."/>
            <person name="Lin M."/>
            <person name="Madupu R."/>
            <person name="Crabtree J."/>
            <person name="Angiuoli S.V."/>
            <person name="Eisen J.A."/>
            <person name="Seshadri R."/>
            <person name="Ren Q."/>
            <person name="Wu M."/>
            <person name="Utterback T.R."/>
            <person name="Smith S."/>
            <person name="Lewis M."/>
            <person name="Khouri H."/>
            <person name="Zhang C."/>
            <person name="Niu H."/>
            <person name="Lin Q."/>
            <person name="Ohashi N."/>
            <person name="Zhi N."/>
            <person name="Nelson W."/>
            <person name="Brinkac L.M."/>
            <person name="Dodson R.J."/>
            <person name="Rosovitz M.J."/>
            <person name="Sundaram J."/>
            <person name="Daugherty S.C."/>
            <person name="Davidsen T."/>
            <person name="Durkin A.S."/>
            <person name="Gwinn M."/>
            <person name="Haft D.H."/>
            <person name="Selengut J.D."/>
            <person name="Sullivan S.A."/>
            <person name="Zafar N."/>
            <person name="Zhou L."/>
            <person name="Benahmed F."/>
            <person name="Forberger H."/>
            <person name="Halpin R."/>
            <person name="Mulligan S."/>
            <person name="Robinson J."/>
            <person name="White O."/>
            <person name="Rikihisa Y."/>
            <person name="Tettelin H."/>
        </authorList>
    </citation>
    <scope>NUCLEOTIDE SEQUENCE [LARGE SCALE GENOMIC DNA]</scope>
    <source>
        <strain evidence="3">ATCC VR-367 / Miyayama</strain>
    </source>
</reference>
<dbReference type="KEGG" id="nse:NSE_0597"/>
<sequence length="45" mass="5260">MPNKKTEAFQMKKNKQLDLSSRSSSGNNSDFGKTFLLLRYRRAQH</sequence>
<dbReference type="STRING" id="222891.NSE_0597"/>
<feature type="region of interest" description="Disordered" evidence="1">
    <location>
        <begin position="1"/>
        <end position="31"/>
    </location>
</feature>
<name>Q2GDG9_EHRS3</name>
<protein>
    <submittedName>
        <fullName evidence="2">Uncharacterized protein</fullName>
    </submittedName>
</protein>
<proteinExistence type="predicted"/>
<evidence type="ECO:0000313" key="2">
    <source>
        <dbReference type="EMBL" id="ABD46358.1"/>
    </source>
</evidence>